<dbReference type="Pfam" id="PF03938">
    <property type="entry name" value="OmpH"/>
    <property type="match status" value="1"/>
</dbReference>
<dbReference type="EMBL" id="JBHUGS010000002">
    <property type="protein sequence ID" value="MFD1950552.1"/>
    <property type="molecule type" value="Genomic_DNA"/>
</dbReference>
<evidence type="ECO:0000256" key="1">
    <source>
        <dbReference type="SAM" id="MobiDB-lite"/>
    </source>
</evidence>
<feature type="region of interest" description="Disordered" evidence="1">
    <location>
        <begin position="185"/>
        <end position="219"/>
    </location>
</feature>
<organism evidence="3 4">
    <name type="scientific">Sphingomonas arantia</name>
    <dbReference type="NCBI Taxonomy" id="1460676"/>
    <lineage>
        <taxon>Bacteria</taxon>
        <taxon>Pseudomonadati</taxon>
        <taxon>Pseudomonadota</taxon>
        <taxon>Alphaproteobacteria</taxon>
        <taxon>Sphingomonadales</taxon>
        <taxon>Sphingomonadaceae</taxon>
        <taxon>Sphingomonas</taxon>
    </lineage>
</organism>
<dbReference type="InterPro" id="IPR024930">
    <property type="entry name" value="Skp_dom_sf"/>
</dbReference>
<accession>A0ABW4TV25</accession>
<feature type="chain" id="PRO_5045929761" evidence="2">
    <location>
        <begin position="27"/>
        <end position="219"/>
    </location>
</feature>
<dbReference type="SMART" id="SM00935">
    <property type="entry name" value="OmpH"/>
    <property type="match status" value="1"/>
</dbReference>
<protein>
    <submittedName>
        <fullName evidence="3">OmpH family outer membrane protein</fullName>
    </submittedName>
</protein>
<dbReference type="SUPFAM" id="SSF111384">
    <property type="entry name" value="OmpH-like"/>
    <property type="match status" value="1"/>
</dbReference>
<evidence type="ECO:0000313" key="3">
    <source>
        <dbReference type="EMBL" id="MFD1950552.1"/>
    </source>
</evidence>
<feature type="signal peptide" evidence="2">
    <location>
        <begin position="1"/>
        <end position="26"/>
    </location>
</feature>
<dbReference type="Gene3D" id="3.30.910.20">
    <property type="entry name" value="Skp domain"/>
    <property type="match status" value="1"/>
</dbReference>
<sequence>MTNHIKTIALGLALAATPLVATQASAQGLGVASANLEGALGNSAALKAAQTQIQTQYKAQIDAFTARRTAISTELEPMAREIQTLQANPATPPATLQAKVTAYRTREASAQRELAPLAAPFQRPLSYAEEQVATKLDQALRAAMVAKRIGIIVNPQAVVAIQPAADLTADVTTQLNALVKTVSTTPPAGWQPGQTAQGAGAAPAPAAAPATPARRPQGR</sequence>
<name>A0ABW4TV25_9SPHN</name>
<comment type="caution">
    <text evidence="3">The sequence shown here is derived from an EMBL/GenBank/DDBJ whole genome shotgun (WGS) entry which is preliminary data.</text>
</comment>
<keyword evidence="4" id="KW-1185">Reference proteome</keyword>
<keyword evidence="2" id="KW-0732">Signal</keyword>
<dbReference type="Proteomes" id="UP001597400">
    <property type="component" value="Unassembled WGS sequence"/>
</dbReference>
<gene>
    <name evidence="3" type="ORF">ACFSGX_07210</name>
</gene>
<proteinExistence type="predicted"/>
<evidence type="ECO:0000256" key="2">
    <source>
        <dbReference type="SAM" id="SignalP"/>
    </source>
</evidence>
<feature type="compositionally biased region" description="Low complexity" evidence="1">
    <location>
        <begin position="186"/>
        <end position="219"/>
    </location>
</feature>
<evidence type="ECO:0000313" key="4">
    <source>
        <dbReference type="Proteomes" id="UP001597400"/>
    </source>
</evidence>
<reference evidence="4" key="1">
    <citation type="journal article" date="2019" name="Int. J. Syst. Evol. Microbiol.">
        <title>The Global Catalogue of Microorganisms (GCM) 10K type strain sequencing project: providing services to taxonomists for standard genome sequencing and annotation.</title>
        <authorList>
            <consortium name="The Broad Institute Genomics Platform"/>
            <consortium name="The Broad Institute Genome Sequencing Center for Infectious Disease"/>
            <person name="Wu L."/>
            <person name="Ma J."/>
        </authorList>
    </citation>
    <scope>NUCLEOTIDE SEQUENCE [LARGE SCALE GENOMIC DNA]</scope>
    <source>
        <strain evidence="4">CGMCC 1.12702</strain>
    </source>
</reference>
<dbReference type="RefSeq" id="WP_380928694.1">
    <property type="nucleotide sequence ID" value="NZ_JBHUGS010000002.1"/>
</dbReference>
<dbReference type="InterPro" id="IPR005632">
    <property type="entry name" value="Chaperone_Skp"/>
</dbReference>